<evidence type="ECO:0000256" key="1">
    <source>
        <dbReference type="ARBA" id="ARBA00005228"/>
    </source>
</evidence>
<dbReference type="InterPro" id="IPR029058">
    <property type="entry name" value="AB_hydrolase_fold"/>
</dbReference>
<feature type="domain" description="Peptidase S9 prolyl oligopeptidase catalytic" evidence="6">
    <location>
        <begin position="538"/>
        <end position="754"/>
    </location>
</feature>
<sequence length="758" mass="83032">MLMRPFWHRRTGRPAHPAAGAPGRPPRGVFPRMGTMTVLPPQIRQQPVERAFHGHVFSDPYEWMRDKDSPEVLAHLAAENEYAESATAHLAELRETIFGEIKDRTQETDLSVPSRRGGWWYFARTVEGGAHQVFCRVPAVSTGDVIADWTPPVVEPGTPMTGEQVLLDANAEAAEHEFYSLGSFDVSEDGELLAWAEDVTGDERFTLRVRDLTTGALLADEIPGTFYGSFLSPDARAVYYTVVDESWRPHQLRRHELGTPLAEDVVVHEETDPGLWLGAGLSADRRWIVVEAMCSEFSEQLIQPVADPSAPLQVVLPRTDRVLYEAEPLLLDGREQILLTHDHDAPNSRISLMDPADLGRPVAEVALRDVVPASDTVRVNGCAVTATHLVVSVRADTTLRVRLLPLAGLGTAAQADPVEPAFAEELYTASVSAAEHDAPVLRLSYTSFTTPPRVYDVFVAGATGDDAALPAEPLLRREATVLGGYDPADYAVERDWATAADGTRIPVSLVRRADLDPAAPAPVLQYAYGSYEHSTDPAFSVSRLSLLDRGVVWAVAHVRGGGELGRTWYEHGKKLHKTNTFTDYVAVTEHLAARPDVDERRILVMGGSAGGLLVGAVLNLAPERYCGALAAVPFVDPLTSILDPSLPLTALEWEEWGNPIEDAHVYRYMRDYSPYENVRALPYPPVLAVTSLNDTRVLYVEPAKWVAALREASTSGEPVLLRCEMAGGHGGASGRYSQWKDTAWEYAWVLDRMGLAGA</sequence>
<evidence type="ECO:0000256" key="2">
    <source>
        <dbReference type="ARBA" id="ARBA00022670"/>
    </source>
</evidence>
<comment type="similarity">
    <text evidence="1">Belongs to the peptidase S9A family.</text>
</comment>
<dbReference type="InterPro" id="IPR001375">
    <property type="entry name" value="Peptidase_S9_cat"/>
</dbReference>
<organism evidence="8 9">
    <name type="scientific">Kocuria aegyptia</name>
    <dbReference type="NCBI Taxonomy" id="330943"/>
    <lineage>
        <taxon>Bacteria</taxon>
        <taxon>Bacillati</taxon>
        <taxon>Actinomycetota</taxon>
        <taxon>Actinomycetes</taxon>
        <taxon>Micrococcales</taxon>
        <taxon>Micrococcaceae</taxon>
        <taxon>Kocuria</taxon>
    </lineage>
</organism>
<dbReference type="SUPFAM" id="SSF53474">
    <property type="entry name" value="alpha/beta-Hydrolases"/>
    <property type="match status" value="1"/>
</dbReference>
<evidence type="ECO:0000256" key="3">
    <source>
        <dbReference type="ARBA" id="ARBA00022801"/>
    </source>
</evidence>
<dbReference type="Gene3D" id="2.130.10.120">
    <property type="entry name" value="Prolyl oligopeptidase, N-terminal domain"/>
    <property type="match status" value="1"/>
</dbReference>
<dbReference type="InterPro" id="IPR023302">
    <property type="entry name" value="Pept_S9A_N"/>
</dbReference>
<feature type="compositionally biased region" description="Basic residues" evidence="5">
    <location>
        <begin position="1"/>
        <end position="13"/>
    </location>
</feature>
<name>A0ABN2K475_9MICC</name>
<comment type="caution">
    <text evidence="8">The sequence shown here is derived from an EMBL/GenBank/DDBJ whole genome shotgun (WGS) entry which is preliminary data.</text>
</comment>
<feature type="region of interest" description="Disordered" evidence="5">
    <location>
        <begin position="1"/>
        <end position="27"/>
    </location>
</feature>
<evidence type="ECO:0000256" key="5">
    <source>
        <dbReference type="SAM" id="MobiDB-lite"/>
    </source>
</evidence>
<keyword evidence="9" id="KW-1185">Reference proteome</keyword>
<dbReference type="EMBL" id="BAAAOA010000005">
    <property type="protein sequence ID" value="GAA1746942.1"/>
    <property type="molecule type" value="Genomic_DNA"/>
</dbReference>
<reference evidence="8 9" key="1">
    <citation type="journal article" date="2019" name="Int. J. Syst. Evol. Microbiol.">
        <title>The Global Catalogue of Microorganisms (GCM) 10K type strain sequencing project: providing services to taxonomists for standard genome sequencing and annotation.</title>
        <authorList>
            <consortium name="The Broad Institute Genomics Platform"/>
            <consortium name="The Broad Institute Genome Sequencing Center for Infectious Disease"/>
            <person name="Wu L."/>
            <person name="Ma J."/>
        </authorList>
    </citation>
    <scope>NUCLEOTIDE SEQUENCE [LARGE SCALE GENOMIC DNA]</scope>
    <source>
        <strain evidence="8 9">JCM 14735</strain>
    </source>
</reference>
<proteinExistence type="inferred from homology"/>
<dbReference type="InterPro" id="IPR051543">
    <property type="entry name" value="Serine_Peptidase_S9A"/>
</dbReference>
<accession>A0ABN2K475</accession>
<dbReference type="Pfam" id="PF02897">
    <property type="entry name" value="Peptidase_S9_N"/>
    <property type="match status" value="1"/>
</dbReference>
<evidence type="ECO:0000313" key="9">
    <source>
        <dbReference type="Proteomes" id="UP001501204"/>
    </source>
</evidence>
<evidence type="ECO:0000259" key="6">
    <source>
        <dbReference type="Pfam" id="PF00326"/>
    </source>
</evidence>
<keyword evidence="3" id="KW-0378">Hydrolase</keyword>
<dbReference type="PANTHER" id="PTHR11757:SF19">
    <property type="entry name" value="PROLYL ENDOPEPTIDASE-LIKE"/>
    <property type="match status" value="1"/>
</dbReference>
<evidence type="ECO:0000313" key="8">
    <source>
        <dbReference type="EMBL" id="GAA1746942.1"/>
    </source>
</evidence>
<keyword evidence="4" id="KW-0720">Serine protease</keyword>
<dbReference type="Pfam" id="PF00326">
    <property type="entry name" value="Peptidase_S9"/>
    <property type="match status" value="1"/>
</dbReference>
<dbReference type="InterPro" id="IPR002470">
    <property type="entry name" value="Peptidase_S9A"/>
</dbReference>
<dbReference type="Proteomes" id="UP001501204">
    <property type="component" value="Unassembled WGS sequence"/>
</dbReference>
<protein>
    <submittedName>
        <fullName evidence="8">S9 family peptidase</fullName>
    </submittedName>
</protein>
<evidence type="ECO:0000259" key="7">
    <source>
        <dbReference type="Pfam" id="PF02897"/>
    </source>
</evidence>
<feature type="compositionally biased region" description="Low complexity" evidence="5">
    <location>
        <begin position="14"/>
        <end position="27"/>
    </location>
</feature>
<dbReference type="PANTHER" id="PTHR11757">
    <property type="entry name" value="PROTEASE FAMILY S9A OLIGOPEPTIDASE"/>
    <property type="match status" value="1"/>
</dbReference>
<dbReference type="SUPFAM" id="SSF50993">
    <property type="entry name" value="Peptidase/esterase 'gauge' domain"/>
    <property type="match status" value="1"/>
</dbReference>
<dbReference type="Gene3D" id="3.40.50.1820">
    <property type="entry name" value="alpha/beta hydrolase"/>
    <property type="match status" value="1"/>
</dbReference>
<evidence type="ECO:0000256" key="4">
    <source>
        <dbReference type="ARBA" id="ARBA00022825"/>
    </source>
</evidence>
<keyword evidence="2" id="KW-0645">Protease</keyword>
<dbReference type="PRINTS" id="PR00862">
    <property type="entry name" value="PROLIGOPTASE"/>
</dbReference>
<gene>
    <name evidence="8" type="ORF">GCM10009767_01970</name>
</gene>
<feature type="domain" description="Peptidase S9A N-terminal" evidence="7">
    <location>
        <begin position="41"/>
        <end position="457"/>
    </location>
</feature>